<evidence type="ECO:0000256" key="5">
    <source>
        <dbReference type="ARBA" id="ARBA00023002"/>
    </source>
</evidence>
<dbReference type="GO" id="GO:0005506">
    <property type="term" value="F:iron ion binding"/>
    <property type="evidence" value="ECO:0007669"/>
    <property type="project" value="InterPro"/>
</dbReference>
<evidence type="ECO:0000256" key="2">
    <source>
        <dbReference type="ARBA" id="ARBA00010617"/>
    </source>
</evidence>
<dbReference type="SUPFAM" id="SSF48264">
    <property type="entry name" value="Cytochrome P450"/>
    <property type="match status" value="1"/>
</dbReference>
<gene>
    <name evidence="8" type="ORF">K503DRAFT_661449</name>
</gene>
<evidence type="ECO:0000256" key="6">
    <source>
        <dbReference type="ARBA" id="ARBA00023004"/>
    </source>
</evidence>
<keyword evidence="9" id="KW-1185">Reference proteome</keyword>
<evidence type="ECO:0000256" key="4">
    <source>
        <dbReference type="ARBA" id="ARBA00022723"/>
    </source>
</evidence>
<dbReference type="InParanoid" id="A0A1B7MYB5"/>
<keyword evidence="7" id="KW-0503">Monooxygenase</keyword>
<keyword evidence="5" id="KW-0560">Oxidoreductase</keyword>
<feature type="non-terminal residue" evidence="8">
    <location>
        <position position="1"/>
    </location>
</feature>
<dbReference type="InterPro" id="IPR050364">
    <property type="entry name" value="Cytochrome_P450_fung"/>
</dbReference>
<comment type="similarity">
    <text evidence="2">Belongs to the cytochrome P450 family.</text>
</comment>
<keyword evidence="4" id="KW-0479">Metal-binding</keyword>
<comment type="cofactor">
    <cofactor evidence="1">
        <name>heme</name>
        <dbReference type="ChEBI" id="CHEBI:30413"/>
    </cofactor>
</comment>
<protein>
    <recommendedName>
        <fullName evidence="10">Cytochrome P450</fullName>
    </recommendedName>
</protein>
<evidence type="ECO:0000256" key="1">
    <source>
        <dbReference type="ARBA" id="ARBA00001971"/>
    </source>
</evidence>
<evidence type="ECO:0008006" key="10">
    <source>
        <dbReference type="Google" id="ProtNLM"/>
    </source>
</evidence>
<evidence type="ECO:0000256" key="7">
    <source>
        <dbReference type="ARBA" id="ARBA00023033"/>
    </source>
</evidence>
<keyword evidence="6" id="KW-0408">Iron</keyword>
<dbReference type="GO" id="GO:0016705">
    <property type="term" value="F:oxidoreductase activity, acting on paired donors, with incorporation or reduction of molecular oxygen"/>
    <property type="evidence" value="ECO:0007669"/>
    <property type="project" value="InterPro"/>
</dbReference>
<accession>A0A1B7MYB5</accession>
<sequence>AITHDEQKYPNPDEFKPEIFLHEDGSLTNDAMPLSFGWGRRIFLATFSVQKTFDEHGEGIPVVPKFSTGLIIHPEIFPYQIVPR</sequence>
<dbReference type="OrthoDB" id="2685000at2759"/>
<evidence type="ECO:0000313" key="8">
    <source>
        <dbReference type="EMBL" id="OAX37604.1"/>
    </source>
</evidence>
<proteinExistence type="inferred from homology"/>
<dbReference type="AlphaFoldDB" id="A0A1B7MYB5"/>
<dbReference type="EMBL" id="KV448342">
    <property type="protein sequence ID" value="OAX37604.1"/>
    <property type="molecule type" value="Genomic_DNA"/>
</dbReference>
<keyword evidence="3" id="KW-0349">Heme</keyword>
<dbReference type="Gene3D" id="1.10.630.10">
    <property type="entry name" value="Cytochrome P450"/>
    <property type="match status" value="1"/>
</dbReference>
<evidence type="ECO:0000256" key="3">
    <source>
        <dbReference type="ARBA" id="ARBA00022617"/>
    </source>
</evidence>
<dbReference type="STRING" id="1314800.A0A1B7MYB5"/>
<name>A0A1B7MYB5_9AGAM</name>
<organism evidence="8 9">
    <name type="scientific">Rhizopogon vinicolor AM-OR11-026</name>
    <dbReference type="NCBI Taxonomy" id="1314800"/>
    <lineage>
        <taxon>Eukaryota</taxon>
        <taxon>Fungi</taxon>
        <taxon>Dikarya</taxon>
        <taxon>Basidiomycota</taxon>
        <taxon>Agaricomycotina</taxon>
        <taxon>Agaricomycetes</taxon>
        <taxon>Agaricomycetidae</taxon>
        <taxon>Boletales</taxon>
        <taxon>Suillineae</taxon>
        <taxon>Rhizopogonaceae</taxon>
        <taxon>Rhizopogon</taxon>
    </lineage>
</organism>
<feature type="non-terminal residue" evidence="8">
    <location>
        <position position="84"/>
    </location>
</feature>
<dbReference type="Proteomes" id="UP000092154">
    <property type="component" value="Unassembled WGS sequence"/>
</dbReference>
<dbReference type="Pfam" id="PF00067">
    <property type="entry name" value="p450"/>
    <property type="match status" value="1"/>
</dbReference>
<dbReference type="PANTHER" id="PTHR46300">
    <property type="entry name" value="P450, PUTATIVE (EUROFUNG)-RELATED-RELATED"/>
    <property type="match status" value="1"/>
</dbReference>
<dbReference type="InterPro" id="IPR036396">
    <property type="entry name" value="Cyt_P450_sf"/>
</dbReference>
<dbReference type="GO" id="GO:0020037">
    <property type="term" value="F:heme binding"/>
    <property type="evidence" value="ECO:0007669"/>
    <property type="project" value="InterPro"/>
</dbReference>
<dbReference type="InterPro" id="IPR001128">
    <property type="entry name" value="Cyt_P450"/>
</dbReference>
<dbReference type="GO" id="GO:0004497">
    <property type="term" value="F:monooxygenase activity"/>
    <property type="evidence" value="ECO:0007669"/>
    <property type="project" value="UniProtKB-KW"/>
</dbReference>
<evidence type="ECO:0000313" key="9">
    <source>
        <dbReference type="Proteomes" id="UP000092154"/>
    </source>
</evidence>
<reference evidence="8 9" key="1">
    <citation type="submission" date="2016-06" db="EMBL/GenBank/DDBJ databases">
        <title>Comparative genomics of the ectomycorrhizal sister species Rhizopogon vinicolor and Rhizopogon vesiculosus (Basidiomycota: Boletales) reveals a divergence of the mating type B locus.</title>
        <authorList>
            <consortium name="DOE Joint Genome Institute"/>
            <person name="Mujic A.B."/>
            <person name="Kuo A."/>
            <person name="Tritt A."/>
            <person name="Lipzen A."/>
            <person name="Chen C."/>
            <person name="Johnson J."/>
            <person name="Sharma A."/>
            <person name="Barry K."/>
            <person name="Grigoriev I.V."/>
            <person name="Spatafora J.W."/>
        </authorList>
    </citation>
    <scope>NUCLEOTIDE SEQUENCE [LARGE SCALE GENOMIC DNA]</scope>
    <source>
        <strain evidence="8 9">AM-OR11-026</strain>
    </source>
</reference>